<dbReference type="AlphaFoldDB" id="A0A540VTW5"/>
<organism evidence="1 2">
    <name type="scientific">Spiribacter salinus</name>
    <dbReference type="NCBI Taxonomy" id="1335746"/>
    <lineage>
        <taxon>Bacteria</taxon>
        <taxon>Pseudomonadati</taxon>
        <taxon>Pseudomonadota</taxon>
        <taxon>Gammaproteobacteria</taxon>
        <taxon>Chromatiales</taxon>
        <taxon>Ectothiorhodospiraceae</taxon>
        <taxon>Spiribacter</taxon>
    </lineage>
</organism>
<gene>
    <name evidence="1" type="ORF">FKY71_04665</name>
</gene>
<name>A0A540VTW5_9GAMM</name>
<dbReference type="Proteomes" id="UP000315400">
    <property type="component" value="Unassembled WGS sequence"/>
</dbReference>
<comment type="caution">
    <text evidence="1">The sequence shown here is derived from an EMBL/GenBank/DDBJ whole genome shotgun (WGS) entry which is preliminary data.</text>
</comment>
<evidence type="ECO:0000313" key="1">
    <source>
        <dbReference type="EMBL" id="TQF00205.1"/>
    </source>
</evidence>
<dbReference type="SUPFAM" id="SSF82771">
    <property type="entry name" value="GIY-YIG endonuclease"/>
    <property type="match status" value="1"/>
</dbReference>
<evidence type="ECO:0000313" key="2">
    <source>
        <dbReference type="Proteomes" id="UP000315400"/>
    </source>
</evidence>
<reference evidence="1 2" key="1">
    <citation type="submission" date="2019-06" db="EMBL/GenBank/DDBJ databases">
        <title>Metagenome assembled Genome of Spiribacter salinus SL48-SHIP from the microbial mat of Salt Lake 48 (Novosibirsk region, Russia).</title>
        <authorList>
            <person name="Shipova A."/>
            <person name="Rozanov A.S."/>
            <person name="Bryanskaya A.V."/>
            <person name="Peltek S.E."/>
        </authorList>
    </citation>
    <scope>NUCLEOTIDE SEQUENCE [LARGE SCALE GENOMIC DNA]</scope>
    <source>
        <strain evidence="1">SL48-SHIP-2</strain>
    </source>
</reference>
<protein>
    <submittedName>
        <fullName evidence="1">GIY-YIG nuclease family protein</fullName>
    </submittedName>
</protein>
<proteinExistence type="predicted"/>
<dbReference type="InterPro" id="IPR035901">
    <property type="entry name" value="GIY-YIG_endonuc_sf"/>
</dbReference>
<accession>A0A540VTW5</accession>
<dbReference type="CDD" id="cd00719">
    <property type="entry name" value="GIY-YIG_SF"/>
    <property type="match status" value="1"/>
</dbReference>
<sequence>MTATAVETVTLTGKSGRNYKFMIYPRTTAWAHVPGVYVVLRDKGATWGTIYIGQTDDLAARLASHHKEPCFNRHGWTHLGYHHESSEAQRRIIEQDLLARYICPCND</sequence>
<dbReference type="EMBL" id="VIFK01000020">
    <property type="protein sequence ID" value="TQF00205.1"/>
    <property type="molecule type" value="Genomic_DNA"/>
</dbReference>